<dbReference type="InterPro" id="IPR036188">
    <property type="entry name" value="FAD/NAD-bd_sf"/>
</dbReference>
<reference evidence="2 3" key="1">
    <citation type="submission" date="2020-07" db="EMBL/GenBank/DDBJ databases">
        <authorList>
            <person name="Feng X."/>
        </authorList>
    </citation>
    <scope>NUCLEOTIDE SEQUENCE [LARGE SCALE GENOMIC DNA]</scope>
    <source>
        <strain evidence="2 3">JCM23202</strain>
    </source>
</reference>
<comment type="caution">
    <text evidence="2">The sequence shown here is derived from an EMBL/GenBank/DDBJ whole genome shotgun (WGS) entry which is preliminary data.</text>
</comment>
<dbReference type="Pfam" id="PF01593">
    <property type="entry name" value="Amino_oxidase"/>
    <property type="match status" value="1"/>
</dbReference>
<dbReference type="AlphaFoldDB" id="A0A7X1EBN1"/>
<proteinExistence type="predicted"/>
<accession>A0A7X1EBN1</accession>
<dbReference type="EMBL" id="JACHVC010000013">
    <property type="protein sequence ID" value="MBC2607987.1"/>
    <property type="molecule type" value="Genomic_DNA"/>
</dbReference>
<dbReference type="GO" id="GO:0016491">
    <property type="term" value="F:oxidoreductase activity"/>
    <property type="evidence" value="ECO:0007669"/>
    <property type="project" value="InterPro"/>
</dbReference>
<evidence type="ECO:0000313" key="3">
    <source>
        <dbReference type="Proteomes" id="UP000526501"/>
    </source>
</evidence>
<dbReference type="SUPFAM" id="SSF51905">
    <property type="entry name" value="FAD/NAD(P)-binding domain"/>
    <property type="match status" value="1"/>
</dbReference>
<organism evidence="2 3">
    <name type="scientific">Pelagicoccus albus</name>
    <dbReference type="NCBI Taxonomy" id="415222"/>
    <lineage>
        <taxon>Bacteria</taxon>
        <taxon>Pseudomonadati</taxon>
        <taxon>Verrucomicrobiota</taxon>
        <taxon>Opitutia</taxon>
        <taxon>Puniceicoccales</taxon>
        <taxon>Pelagicoccaceae</taxon>
        <taxon>Pelagicoccus</taxon>
    </lineage>
</organism>
<dbReference type="RefSeq" id="WP_185661846.1">
    <property type="nucleotide sequence ID" value="NZ_CAWPOO010000013.1"/>
</dbReference>
<evidence type="ECO:0000259" key="1">
    <source>
        <dbReference type="Pfam" id="PF01593"/>
    </source>
</evidence>
<dbReference type="PANTHER" id="PTHR42923:SF17">
    <property type="entry name" value="AMINE OXIDASE DOMAIN-CONTAINING PROTEIN"/>
    <property type="match status" value="1"/>
</dbReference>
<keyword evidence="3" id="KW-1185">Reference proteome</keyword>
<dbReference type="Proteomes" id="UP000526501">
    <property type="component" value="Unassembled WGS sequence"/>
</dbReference>
<dbReference type="InterPro" id="IPR050464">
    <property type="entry name" value="Zeta_carotene_desat/Oxidored"/>
</dbReference>
<protein>
    <submittedName>
        <fullName evidence="2">FAD-dependent oxidoreductase</fullName>
    </submittedName>
</protein>
<dbReference type="InterPro" id="IPR002937">
    <property type="entry name" value="Amino_oxidase"/>
</dbReference>
<gene>
    <name evidence="2" type="ORF">H5P27_18175</name>
</gene>
<dbReference type="PANTHER" id="PTHR42923">
    <property type="entry name" value="PROTOPORPHYRINOGEN OXIDASE"/>
    <property type="match status" value="1"/>
</dbReference>
<sequence length="427" mass="47717">MKPQVAVIGSGIAGMASAYYLRDHFDVHLYESADYVGGHTNTKFVASGKGETPIDTGFMVFNDHTYPNLIKLFDELGVSSYPTSMSFGVRNVNTGLEYCSNGGSGFFAQRARILDPRQWSLYSGIKHFFSQAHRLLESDISPEITIGDFAQEYAISDRAMEDFVLPMAGAVWSTPPDKILDFPAKSMLGFMKNHHMLGIGIQYQWKTVKGGSEQYKRKLLNQLHRPPMVGCGVKSIHQSDTGSTVQLSDGTSKAFSHVIVATHADDALKLLSNPTELQGELLSRFGYNQNHTVLHTDESVMPKSRNAWASWNVSHEKRDGETLASTHYWMNNLQDIEPLGNHFVSVDPHQTIDPDKIVWSTHYTHPRFDTAAIEAQPRLKQLNEEGSLSFCGSYFRNGFHEDALWSALNAVELLLKRKEVRSEIAAV</sequence>
<name>A0A7X1EBN1_9BACT</name>
<dbReference type="Gene3D" id="3.50.50.60">
    <property type="entry name" value="FAD/NAD(P)-binding domain"/>
    <property type="match status" value="1"/>
</dbReference>
<feature type="domain" description="Amine oxidase" evidence="1">
    <location>
        <begin position="12"/>
        <end position="333"/>
    </location>
</feature>
<evidence type="ECO:0000313" key="2">
    <source>
        <dbReference type="EMBL" id="MBC2607987.1"/>
    </source>
</evidence>